<feature type="transmembrane region" description="Helical" evidence="5">
    <location>
        <begin position="42"/>
        <end position="60"/>
    </location>
</feature>
<dbReference type="AlphaFoldDB" id="A0AA36CPG0"/>
<feature type="transmembrane region" description="Helical" evidence="5">
    <location>
        <begin position="72"/>
        <end position="101"/>
    </location>
</feature>
<evidence type="ECO:0000256" key="4">
    <source>
        <dbReference type="ARBA" id="ARBA00023136"/>
    </source>
</evidence>
<reference evidence="7" key="1">
    <citation type="submission" date="2023-06" db="EMBL/GenBank/DDBJ databases">
        <authorList>
            <person name="Delattre M."/>
        </authorList>
    </citation>
    <scope>NUCLEOTIDE SEQUENCE</scope>
    <source>
        <strain evidence="7">AF72</strain>
    </source>
</reference>
<dbReference type="Gene3D" id="1.20.1070.10">
    <property type="entry name" value="Rhodopsin 7-helix transmembrane proteins"/>
    <property type="match status" value="1"/>
</dbReference>
<feature type="domain" description="G-protein coupled receptors family 1 profile" evidence="6">
    <location>
        <begin position="51"/>
        <end position="241"/>
    </location>
</feature>
<keyword evidence="2 5" id="KW-0812">Transmembrane</keyword>
<comment type="subcellular location">
    <subcellularLocation>
        <location evidence="1">Membrane</location>
        <topology evidence="1">Multi-pass membrane protein</topology>
    </subcellularLocation>
</comment>
<evidence type="ECO:0000313" key="8">
    <source>
        <dbReference type="Proteomes" id="UP001177023"/>
    </source>
</evidence>
<name>A0AA36CPG0_9BILA</name>
<proteinExistence type="predicted"/>
<evidence type="ECO:0000256" key="5">
    <source>
        <dbReference type="SAM" id="Phobius"/>
    </source>
</evidence>
<keyword evidence="3 5" id="KW-1133">Transmembrane helix</keyword>
<evidence type="ECO:0000256" key="3">
    <source>
        <dbReference type="ARBA" id="ARBA00022989"/>
    </source>
</evidence>
<dbReference type="InterPro" id="IPR019408">
    <property type="entry name" value="7TM_GPCR_serpentine_rcpt_Srab"/>
</dbReference>
<accession>A0AA36CPG0</accession>
<evidence type="ECO:0000256" key="1">
    <source>
        <dbReference type="ARBA" id="ARBA00004141"/>
    </source>
</evidence>
<feature type="transmembrane region" description="Helical" evidence="5">
    <location>
        <begin position="211"/>
        <end position="228"/>
    </location>
</feature>
<sequence length="241" mass="28000">MSENTSIRNWSSRALQPAQQADICQTAYEVFQLTLSIHMVEIVVNVTCIIANSVPIVYTLREHLFHPNLRILFVNLSVALIVRACFIIQRSVVHWIVYFTYQDICELPFDDETCYLMSTLYLKPVEVLILTIFSISIERMVAVYQTEYDKLERKWIGILLVAFSWTPLPIYLFTSVLDFLNYQEESGTKYIQQAYCQGSINLTQLQTIYSIHYPGCALVLIILLVQYWRAKQKSRSVSGTW</sequence>
<comment type="caution">
    <text evidence="7">The sequence shown here is derived from an EMBL/GenBank/DDBJ whole genome shotgun (WGS) entry which is preliminary data.</text>
</comment>
<evidence type="ECO:0000313" key="7">
    <source>
        <dbReference type="EMBL" id="CAJ0572044.1"/>
    </source>
</evidence>
<feature type="non-terminal residue" evidence="7">
    <location>
        <position position="241"/>
    </location>
</feature>
<dbReference type="EMBL" id="CATQJA010002589">
    <property type="protein sequence ID" value="CAJ0572044.1"/>
    <property type="molecule type" value="Genomic_DNA"/>
</dbReference>
<evidence type="ECO:0000256" key="2">
    <source>
        <dbReference type="ARBA" id="ARBA00022692"/>
    </source>
</evidence>
<keyword evidence="8" id="KW-1185">Reference proteome</keyword>
<feature type="transmembrane region" description="Helical" evidence="5">
    <location>
        <begin position="155"/>
        <end position="174"/>
    </location>
</feature>
<dbReference type="Proteomes" id="UP001177023">
    <property type="component" value="Unassembled WGS sequence"/>
</dbReference>
<dbReference type="InterPro" id="IPR017452">
    <property type="entry name" value="GPCR_Rhodpsn_7TM"/>
</dbReference>
<dbReference type="SUPFAM" id="SSF81321">
    <property type="entry name" value="Family A G protein-coupled receptor-like"/>
    <property type="match status" value="1"/>
</dbReference>
<feature type="transmembrane region" description="Helical" evidence="5">
    <location>
        <begin position="121"/>
        <end position="143"/>
    </location>
</feature>
<dbReference type="GO" id="GO:0016020">
    <property type="term" value="C:membrane"/>
    <property type="evidence" value="ECO:0007669"/>
    <property type="project" value="UniProtKB-SubCell"/>
</dbReference>
<organism evidence="7 8">
    <name type="scientific">Mesorhabditis spiculigera</name>
    <dbReference type="NCBI Taxonomy" id="96644"/>
    <lineage>
        <taxon>Eukaryota</taxon>
        <taxon>Metazoa</taxon>
        <taxon>Ecdysozoa</taxon>
        <taxon>Nematoda</taxon>
        <taxon>Chromadorea</taxon>
        <taxon>Rhabditida</taxon>
        <taxon>Rhabditina</taxon>
        <taxon>Rhabditomorpha</taxon>
        <taxon>Rhabditoidea</taxon>
        <taxon>Rhabditidae</taxon>
        <taxon>Mesorhabditinae</taxon>
        <taxon>Mesorhabditis</taxon>
    </lineage>
</organism>
<gene>
    <name evidence="7" type="ORF">MSPICULIGERA_LOCUS10438</name>
</gene>
<dbReference type="PROSITE" id="PS50262">
    <property type="entry name" value="G_PROTEIN_RECEP_F1_2"/>
    <property type="match status" value="1"/>
</dbReference>
<protein>
    <recommendedName>
        <fullName evidence="6">G-protein coupled receptors family 1 profile domain-containing protein</fullName>
    </recommendedName>
</protein>
<evidence type="ECO:0000259" key="6">
    <source>
        <dbReference type="PROSITE" id="PS50262"/>
    </source>
</evidence>
<keyword evidence="4 5" id="KW-0472">Membrane</keyword>
<dbReference type="Pfam" id="PF10292">
    <property type="entry name" value="7TM_GPCR_Srab"/>
    <property type="match status" value="1"/>
</dbReference>